<evidence type="ECO:0000313" key="6">
    <source>
        <dbReference type="EMBL" id="KAA0191365.1"/>
    </source>
</evidence>
<dbReference type="AlphaFoldDB" id="A0A6A0GX01"/>
<dbReference type="GO" id="GO:0048040">
    <property type="term" value="F:UDP-glucuronate decarboxylase activity"/>
    <property type="evidence" value="ECO:0007669"/>
    <property type="project" value="TreeGrafter"/>
</dbReference>
<dbReference type="SUPFAM" id="SSF51735">
    <property type="entry name" value="NAD(P)-binding Rossmann-fold domains"/>
    <property type="match status" value="1"/>
</dbReference>
<sequence>MAFAYLQQEGVPVRISRIFNTYGPRMHINDGRVVSNFILQALQGQDITVRQRIVPAIVFISKVYGNGAQTRSFQFVTDLVDGLVLLMNSNFSQPVNIGNPDEHTID</sequence>
<dbReference type="GO" id="GO:0042732">
    <property type="term" value="P:D-xylose metabolic process"/>
    <property type="evidence" value="ECO:0007669"/>
    <property type="project" value="InterPro"/>
</dbReference>
<reference evidence="6" key="3">
    <citation type="submission" date="2019-06" db="EMBL/GenBank/DDBJ databases">
        <authorList>
            <person name="Poynton C."/>
            <person name="Hasenbein S."/>
            <person name="Benoit J.B."/>
            <person name="Sepulveda M.S."/>
            <person name="Poelchau M.F."/>
            <person name="Murali S.C."/>
            <person name="Chen S."/>
            <person name="Glastad K.M."/>
            <person name="Werren J.H."/>
            <person name="Vineis J.H."/>
            <person name="Bowen J.L."/>
            <person name="Friedrich M."/>
            <person name="Jones J."/>
            <person name="Robertson H.M."/>
            <person name="Feyereisen R."/>
            <person name="Mechler-Hickson A."/>
            <person name="Mathers N."/>
            <person name="Lee C.E."/>
            <person name="Colbourne J.K."/>
            <person name="Biales A."/>
            <person name="Johnston J.S."/>
            <person name="Wellborn G.A."/>
            <person name="Rosendale A.J."/>
            <person name="Cridge A.G."/>
            <person name="Munoz-Torres M.C."/>
            <person name="Bain P.A."/>
            <person name="Manny A.R."/>
            <person name="Major K.M."/>
            <person name="Lambert F.N."/>
            <person name="Vulpe C.D."/>
            <person name="Tuck P."/>
            <person name="Blalock B.J."/>
            <person name="Lin Y.-Y."/>
            <person name="Smith M.E."/>
            <person name="Ochoa-Acuna H."/>
            <person name="Chen M.-J.M."/>
            <person name="Childers C.P."/>
            <person name="Qu J."/>
            <person name="Dugan S."/>
            <person name="Lee S.L."/>
            <person name="Chao H."/>
            <person name="Dinh H."/>
            <person name="Han Y."/>
            <person name="Doddapaneni H."/>
            <person name="Worley K.C."/>
            <person name="Muzny D.M."/>
            <person name="Gibbs R.A."/>
            <person name="Richards S."/>
        </authorList>
    </citation>
    <scope>NUCLEOTIDE SEQUENCE</scope>
    <source>
        <strain evidence="6">HAZT.00-mixed</strain>
        <tissue evidence="6">Whole organism</tissue>
    </source>
</reference>
<dbReference type="InterPro" id="IPR036291">
    <property type="entry name" value="NAD(P)-bd_dom_sf"/>
</dbReference>
<comment type="caution">
    <text evidence="6">The sequence shown here is derived from an EMBL/GenBank/DDBJ whole genome shotgun (WGS) entry which is preliminary data.</text>
</comment>
<protein>
    <recommendedName>
        <fullName evidence="5">NAD-dependent epimerase/dehydratase domain-containing protein</fullName>
    </recommendedName>
</protein>
<evidence type="ECO:0000256" key="3">
    <source>
        <dbReference type="ARBA" id="ARBA00023027"/>
    </source>
</evidence>
<gene>
    <name evidence="6" type="ORF">HAZT_HAZT001818</name>
</gene>
<evidence type="ECO:0000256" key="1">
    <source>
        <dbReference type="ARBA" id="ARBA00001911"/>
    </source>
</evidence>
<dbReference type="GO" id="GO:0070403">
    <property type="term" value="F:NAD+ binding"/>
    <property type="evidence" value="ECO:0007669"/>
    <property type="project" value="InterPro"/>
</dbReference>
<dbReference type="Proteomes" id="UP000711488">
    <property type="component" value="Unassembled WGS sequence"/>
</dbReference>
<reference evidence="6" key="1">
    <citation type="submission" date="2014-08" db="EMBL/GenBank/DDBJ databases">
        <authorList>
            <person name="Murali S."/>
            <person name="Richards S."/>
            <person name="Bandaranaike D."/>
            <person name="Bellair M."/>
            <person name="Blankenburg K."/>
            <person name="Chao H."/>
            <person name="Dinh H."/>
            <person name="Doddapaneni H."/>
            <person name="Dugan-Rocha S."/>
            <person name="Elkadiri S."/>
            <person name="Gnanaolivu R."/>
            <person name="Hughes D."/>
            <person name="Lee S."/>
            <person name="Li M."/>
            <person name="Ming W."/>
            <person name="Munidasa M."/>
            <person name="Muniz J."/>
            <person name="Nguyen L."/>
            <person name="Osuji N."/>
            <person name="Pu L.-L."/>
            <person name="Puazo M."/>
            <person name="Skinner E."/>
            <person name="Qu C."/>
            <person name="Quiroz J."/>
            <person name="Raj R."/>
            <person name="Weissenberger G."/>
            <person name="Xin Y."/>
            <person name="Zou X."/>
            <person name="Han Y."/>
            <person name="Worley K."/>
            <person name="Muzny D."/>
            <person name="Gibbs R."/>
        </authorList>
    </citation>
    <scope>NUCLEOTIDE SEQUENCE</scope>
    <source>
        <strain evidence="6">HAZT.00-mixed</strain>
        <tissue evidence="6">Whole organism</tissue>
    </source>
</reference>
<dbReference type="InterPro" id="IPR044516">
    <property type="entry name" value="UXS-like"/>
</dbReference>
<dbReference type="PANTHER" id="PTHR43078">
    <property type="entry name" value="UDP-GLUCURONIC ACID DECARBOXYLASE-RELATED"/>
    <property type="match status" value="1"/>
</dbReference>
<evidence type="ECO:0000256" key="2">
    <source>
        <dbReference type="ARBA" id="ARBA00022793"/>
    </source>
</evidence>
<comment type="cofactor">
    <cofactor evidence="1">
        <name>NAD(+)</name>
        <dbReference type="ChEBI" id="CHEBI:57540"/>
    </cofactor>
</comment>
<evidence type="ECO:0000259" key="5">
    <source>
        <dbReference type="Pfam" id="PF01370"/>
    </source>
</evidence>
<keyword evidence="2" id="KW-0210">Decarboxylase</keyword>
<dbReference type="Gene3D" id="3.40.50.720">
    <property type="entry name" value="NAD(P)-binding Rossmann-like Domain"/>
    <property type="match status" value="1"/>
</dbReference>
<dbReference type="PANTHER" id="PTHR43078:SF6">
    <property type="entry name" value="UDP-GLUCURONIC ACID DECARBOXYLASE 1"/>
    <property type="match status" value="1"/>
</dbReference>
<feature type="domain" description="NAD-dependent epimerase/dehydratase" evidence="5">
    <location>
        <begin position="3"/>
        <end position="98"/>
    </location>
</feature>
<reference evidence="6" key="2">
    <citation type="journal article" date="2018" name="Environ. Sci. Technol.">
        <title>The Toxicogenome of Hyalella azteca: A Model for Sediment Ecotoxicology and Evolutionary Toxicology.</title>
        <authorList>
            <person name="Poynton H.C."/>
            <person name="Hasenbein S."/>
            <person name="Benoit J.B."/>
            <person name="Sepulveda M.S."/>
            <person name="Poelchau M.F."/>
            <person name="Hughes D.S.T."/>
            <person name="Murali S.C."/>
            <person name="Chen S."/>
            <person name="Glastad K.M."/>
            <person name="Goodisman M.A.D."/>
            <person name="Werren J.H."/>
            <person name="Vineis J.H."/>
            <person name="Bowen J.L."/>
            <person name="Friedrich M."/>
            <person name="Jones J."/>
            <person name="Robertson H.M."/>
            <person name="Feyereisen R."/>
            <person name="Mechler-Hickson A."/>
            <person name="Mathers N."/>
            <person name="Lee C.E."/>
            <person name="Colbourne J.K."/>
            <person name="Biales A."/>
            <person name="Johnston J.S."/>
            <person name="Wellborn G.A."/>
            <person name="Rosendale A.J."/>
            <person name="Cridge A.G."/>
            <person name="Munoz-Torres M.C."/>
            <person name="Bain P.A."/>
            <person name="Manny A.R."/>
            <person name="Major K.M."/>
            <person name="Lambert F.N."/>
            <person name="Vulpe C.D."/>
            <person name="Tuck P."/>
            <person name="Blalock B.J."/>
            <person name="Lin Y.Y."/>
            <person name="Smith M.E."/>
            <person name="Ochoa-Acuna H."/>
            <person name="Chen M.M."/>
            <person name="Childers C.P."/>
            <person name="Qu J."/>
            <person name="Dugan S."/>
            <person name="Lee S.L."/>
            <person name="Chao H."/>
            <person name="Dinh H."/>
            <person name="Han Y."/>
            <person name="Doddapaneni H."/>
            <person name="Worley K.C."/>
            <person name="Muzny D.M."/>
            <person name="Gibbs R.A."/>
            <person name="Richards S."/>
        </authorList>
    </citation>
    <scope>NUCLEOTIDE SEQUENCE</scope>
    <source>
        <strain evidence="6">HAZT.00-mixed</strain>
        <tissue evidence="6">Whole organism</tissue>
    </source>
</reference>
<evidence type="ECO:0000256" key="4">
    <source>
        <dbReference type="ARBA" id="ARBA00023239"/>
    </source>
</evidence>
<dbReference type="InterPro" id="IPR001509">
    <property type="entry name" value="Epimerase_deHydtase"/>
</dbReference>
<dbReference type="EMBL" id="JQDR03012348">
    <property type="protein sequence ID" value="KAA0191365.1"/>
    <property type="molecule type" value="Genomic_DNA"/>
</dbReference>
<name>A0A6A0GX01_HYAAZ</name>
<dbReference type="Pfam" id="PF01370">
    <property type="entry name" value="Epimerase"/>
    <property type="match status" value="1"/>
</dbReference>
<feature type="non-terminal residue" evidence="6">
    <location>
        <position position="106"/>
    </location>
</feature>
<keyword evidence="3" id="KW-0520">NAD</keyword>
<accession>A0A6A0GX01</accession>
<organism evidence="6">
    <name type="scientific">Hyalella azteca</name>
    <name type="common">Amphipod</name>
    <dbReference type="NCBI Taxonomy" id="294128"/>
    <lineage>
        <taxon>Eukaryota</taxon>
        <taxon>Metazoa</taxon>
        <taxon>Ecdysozoa</taxon>
        <taxon>Arthropoda</taxon>
        <taxon>Crustacea</taxon>
        <taxon>Multicrustacea</taxon>
        <taxon>Malacostraca</taxon>
        <taxon>Eumalacostraca</taxon>
        <taxon>Peracarida</taxon>
        <taxon>Amphipoda</taxon>
        <taxon>Senticaudata</taxon>
        <taxon>Talitrida</taxon>
        <taxon>Talitroidea</taxon>
        <taxon>Hyalellidae</taxon>
        <taxon>Hyalella</taxon>
    </lineage>
</organism>
<keyword evidence="4" id="KW-0456">Lyase</keyword>
<dbReference type="GO" id="GO:0005737">
    <property type="term" value="C:cytoplasm"/>
    <property type="evidence" value="ECO:0007669"/>
    <property type="project" value="TreeGrafter"/>
</dbReference>
<proteinExistence type="predicted"/>